<evidence type="ECO:0000313" key="3">
    <source>
        <dbReference type="Proteomes" id="UP000554520"/>
    </source>
</evidence>
<evidence type="ECO:0000256" key="1">
    <source>
        <dbReference type="SAM" id="SignalP"/>
    </source>
</evidence>
<reference evidence="2 3" key="1">
    <citation type="submission" date="2020-08" db="EMBL/GenBank/DDBJ databases">
        <title>Genomic Encyclopedia of Type Strains, Phase III (KMG-III): the genomes of soil and plant-associated and newly described type strains.</title>
        <authorList>
            <person name="Whitman W."/>
        </authorList>
    </citation>
    <scope>NUCLEOTIDE SEQUENCE [LARGE SCALE GENOMIC DNA]</scope>
    <source>
        <strain evidence="2 3">CECT 7015</strain>
    </source>
</reference>
<sequence length="129" mass="14315">MNLCRTLAVLSLLLIPVQAVGFATPALAEELRWPTDTERSQIVAAIRDTFPDPYSIRDAELSQMLAFDQGGFVCLYANSKNRFGGYSGRQYSIVGVRFAEKRAEIHPAVADDIEACKKLAFRAFAELSR</sequence>
<comment type="caution">
    <text evidence="2">The sequence shown here is derived from an EMBL/GenBank/DDBJ whole genome shotgun (WGS) entry which is preliminary data.</text>
</comment>
<dbReference type="RefSeq" id="WP_183663744.1">
    <property type="nucleotide sequence ID" value="NZ_JACHXN010000014.1"/>
</dbReference>
<organism evidence="2 3">
    <name type="scientific">Phyllobacterium trifolii</name>
    <dbReference type="NCBI Taxonomy" id="300193"/>
    <lineage>
        <taxon>Bacteria</taxon>
        <taxon>Pseudomonadati</taxon>
        <taxon>Pseudomonadota</taxon>
        <taxon>Alphaproteobacteria</taxon>
        <taxon>Hyphomicrobiales</taxon>
        <taxon>Phyllobacteriaceae</taxon>
        <taxon>Phyllobacterium</taxon>
    </lineage>
</organism>
<evidence type="ECO:0000313" key="2">
    <source>
        <dbReference type="EMBL" id="MBB3147737.1"/>
    </source>
</evidence>
<accession>A0A839UB38</accession>
<dbReference type="AlphaFoldDB" id="A0A839UB38"/>
<keyword evidence="1" id="KW-0732">Signal</keyword>
<feature type="chain" id="PRO_5032945600" evidence="1">
    <location>
        <begin position="29"/>
        <end position="129"/>
    </location>
</feature>
<feature type="signal peptide" evidence="1">
    <location>
        <begin position="1"/>
        <end position="28"/>
    </location>
</feature>
<protein>
    <submittedName>
        <fullName evidence="2">Uncharacterized protein</fullName>
    </submittedName>
</protein>
<gene>
    <name evidence="2" type="ORF">FHS21_004169</name>
</gene>
<proteinExistence type="predicted"/>
<dbReference type="EMBL" id="JACHXN010000014">
    <property type="protein sequence ID" value="MBB3147737.1"/>
    <property type="molecule type" value="Genomic_DNA"/>
</dbReference>
<name>A0A839UB38_9HYPH</name>
<keyword evidence="3" id="KW-1185">Reference proteome</keyword>
<dbReference type="Proteomes" id="UP000554520">
    <property type="component" value="Unassembled WGS sequence"/>
</dbReference>